<proteinExistence type="predicted"/>
<accession>J5Q586</accession>
<evidence type="ECO:0000313" key="1">
    <source>
        <dbReference type="EMBL" id="EJT45523.1"/>
    </source>
</evidence>
<evidence type="ECO:0000313" key="2">
    <source>
        <dbReference type="Proteomes" id="UP000002748"/>
    </source>
</evidence>
<dbReference type="Proteomes" id="UP000002748">
    <property type="component" value="Unassembled WGS sequence"/>
</dbReference>
<name>J5Q586_TRIAS</name>
<dbReference type="VEuPathDB" id="FungiDB:A1Q1_05969"/>
<dbReference type="GeneID" id="25989481"/>
<sequence>MGRPLRICRGARQLPHCRRIDREEDRRLVSENLPPPLGGDRIVRLGRTHSATVEAILLLLDQKGQYHHDIWPHGLLPNPPIRSSDVLAIAEAFKEFSASRAAWGILYAYVEAYASSLTSDAVEAKKIGDWFRFIRKIPSDKTLALIVRQFGALWVIRKI</sequence>
<organism evidence="1 2">
    <name type="scientific">Trichosporon asahii var. asahii (strain ATCC 90039 / CBS 2479 / JCM 2466 / KCTC 7840 / NBRC 103889/ NCYC 2677 / UAMH 7654)</name>
    <name type="common">Yeast</name>
    <dbReference type="NCBI Taxonomy" id="1186058"/>
    <lineage>
        <taxon>Eukaryota</taxon>
        <taxon>Fungi</taxon>
        <taxon>Dikarya</taxon>
        <taxon>Basidiomycota</taxon>
        <taxon>Agaricomycotina</taxon>
        <taxon>Tremellomycetes</taxon>
        <taxon>Trichosporonales</taxon>
        <taxon>Trichosporonaceae</taxon>
        <taxon>Trichosporon</taxon>
    </lineage>
</organism>
<dbReference type="KEGG" id="tasa:A1Q1_05969"/>
<comment type="caution">
    <text evidence="1">The sequence shown here is derived from an EMBL/GenBank/DDBJ whole genome shotgun (WGS) entry which is preliminary data.</text>
</comment>
<protein>
    <submittedName>
        <fullName evidence="1">Uncharacterized protein</fullName>
    </submittedName>
</protein>
<dbReference type="HOGENOM" id="CLU_1662054_0_0_1"/>
<gene>
    <name evidence="1" type="ORF">A1Q1_05969</name>
</gene>
<dbReference type="AlphaFoldDB" id="J5Q586"/>
<dbReference type="EMBL" id="ALBS01000324">
    <property type="protein sequence ID" value="EJT45523.1"/>
    <property type="molecule type" value="Genomic_DNA"/>
</dbReference>
<dbReference type="RefSeq" id="XP_014176653.1">
    <property type="nucleotide sequence ID" value="XM_014321178.1"/>
</dbReference>
<reference evidence="1 2" key="1">
    <citation type="journal article" date="2012" name="Eukaryot. Cell">
        <title>Draft genome sequence of CBS 2479, the standard type strain of Trichosporon asahii.</title>
        <authorList>
            <person name="Yang R.Y."/>
            <person name="Li H.T."/>
            <person name="Zhu H."/>
            <person name="Zhou G.P."/>
            <person name="Wang M."/>
            <person name="Wang L."/>
        </authorList>
    </citation>
    <scope>NUCLEOTIDE SEQUENCE [LARGE SCALE GENOMIC DNA]</scope>
    <source>
        <strain evidence="2">ATCC 90039 / CBS 2479 / JCM 2466 / KCTC 7840 / NCYC 2677 / UAMH 7654</strain>
    </source>
</reference>